<dbReference type="AlphaFoldDB" id="A0A7J8GQY1"/>
<sequence length="123" mass="13965">MCCFAPNQLGDELESSGKGLQCSNQNPTFFLFYYIVEYATYVFSPLFFWNICISLSNGLQGLENAQRHLLICRVKLRASKVSSAEIVMLLFSSCFNKLCLLFSFCKLQSAMHMEKTESTVNIC</sequence>
<keyword evidence="3" id="KW-1185">Reference proteome</keyword>
<accession>A0A7J8GQY1</accession>
<reference evidence="2 3" key="1">
    <citation type="journal article" date="2020" name="Nature">
        <title>Six reference-quality genomes reveal evolution of bat adaptations.</title>
        <authorList>
            <person name="Jebb D."/>
            <person name="Huang Z."/>
            <person name="Pippel M."/>
            <person name="Hughes G.M."/>
            <person name="Lavrichenko K."/>
            <person name="Devanna P."/>
            <person name="Winkler S."/>
            <person name="Jermiin L.S."/>
            <person name="Skirmuntt E.C."/>
            <person name="Katzourakis A."/>
            <person name="Burkitt-Gray L."/>
            <person name="Ray D.A."/>
            <person name="Sullivan K.A.M."/>
            <person name="Roscito J.G."/>
            <person name="Kirilenko B.M."/>
            <person name="Davalos L.M."/>
            <person name="Corthals A.P."/>
            <person name="Power M.L."/>
            <person name="Jones G."/>
            <person name="Ransome R.D."/>
            <person name="Dechmann D.K.N."/>
            <person name="Locatelli A.G."/>
            <person name="Puechmaille S.J."/>
            <person name="Fedrigo O."/>
            <person name="Jarvis E.D."/>
            <person name="Hiller M."/>
            <person name="Vernes S.C."/>
            <person name="Myers E.W."/>
            <person name="Teeling E.C."/>
        </authorList>
    </citation>
    <scope>NUCLEOTIDE SEQUENCE [LARGE SCALE GENOMIC DNA]</scope>
    <source>
        <strain evidence="2">MMolMol1</strain>
        <tissue evidence="2">Muscle</tissue>
    </source>
</reference>
<feature type="transmembrane region" description="Helical" evidence="1">
    <location>
        <begin position="28"/>
        <end position="49"/>
    </location>
</feature>
<proteinExistence type="predicted"/>
<organism evidence="2 3">
    <name type="scientific">Molossus molossus</name>
    <name type="common">Pallas' mastiff bat</name>
    <name type="synonym">Vespertilio molossus</name>
    <dbReference type="NCBI Taxonomy" id="27622"/>
    <lineage>
        <taxon>Eukaryota</taxon>
        <taxon>Metazoa</taxon>
        <taxon>Chordata</taxon>
        <taxon>Craniata</taxon>
        <taxon>Vertebrata</taxon>
        <taxon>Euteleostomi</taxon>
        <taxon>Mammalia</taxon>
        <taxon>Eutheria</taxon>
        <taxon>Laurasiatheria</taxon>
        <taxon>Chiroptera</taxon>
        <taxon>Yangochiroptera</taxon>
        <taxon>Molossidae</taxon>
        <taxon>Molossus</taxon>
    </lineage>
</organism>
<evidence type="ECO:0000313" key="3">
    <source>
        <dbReference type="Proteomes" id="UP000550707"/>
    </source>
</evidence>
<evidence type="ECO:0000313" key="2">
    <source>
        <dbReference type="EMBL" id="KAF6462320.1"/>
    </source>
</evidence>
<keyword evidence="1" id="KW-0812">Transmembrane</keyword>
<keyword evidence="1" id="KW-1133">Transmembrane helix</keyword>
<feature type="transmembrane region" description="Helical" evidence="1">
    <location>
        <begin position="86"/>
        <end position="105"/>
    </location>
</feature>
<dbReference type="EMBL" id="JACASF010000008">
    <property type="protein sequence ID" value="KAF6462320.1"/>
    <property type="molecule type" value="Genomic_DNA"/>
</dbReference>
<dbReference type="Proteomes" id="UP000550707">
    <property type="component" value="Unassembled WGS sequence"/>
</dbReference>
<comment type="caution">
    <text evidence="2">The sequence shown here is derived from an EMBL/GenBank/DDBJ whole genome shotgun (WGS) entry which is preliminary data.</text>
</comment>
<keyword evidence="1" id="KW-0472">Membrane</keyword>
<name>A0A7J8GQY1_MOLMO</name>
<dbReference type="InParanoid" id="A0A7J8GQY1"/>
<gene>
    <name evidence="2" type="ORF">HJG59_011351</name>
</gene>
<evidence type="ECO:0000256" key="1">
    <source>
        <dbReference type="SAM" id="Phobius"/>
    </source>
</evidence>
<protein>
    <submittedName>
        <fullName evidence="2">Uncharacterized protein</fullName>
    </submittedName>
</protein>